<evidence type="ECO:0000313" key="2">
    <source>
        <dbReference type="EMBL" id="MBP2182803.1"/>
    </source>
</evidence>
<dbReference type="Pfam" id="PF26607">
    <property type="entry name" value="DUF8189"/>
    <property type="match status" value="1"/>
</dbReference>
<accession>A0ABS4PU19</accession>
<dbReference type="SUPFAM" id="SSF89372">
    <property type="entry name" value="Fucose-specific lectin"/>
    <property type="match status" value="2"/>
</dbReference>
<sequence length="534" mass="58238">MQSFADSLAKVEQVPLHCFCRRLRYRAARIDKERIVSVRKLLVTAISVVLLAGVTTPARAEPANAERDILCAVPPDRDIAVTKIVYEIGKGRSVSDKVMLAAFEAGWVESHMNNLPCGDSDSLGVFQQRPSQGWGTAEQIMDVRYATTKFFQVAQQEEPKWPGLSAGRLADKVQRSCCPERYDQAESKARSLLAEAKSLLPGLIDNDLPRFQSSGQVVAVPSLDGRLEMFAGGGDGVWHRYQTAVNGGWSSWSQVGGVPGARLGIGRSADGRLELFAVNDEQTLHRYQTAVNGGWSDWIQIGGGGTDITVAPAADGRLEVFLAGHEQVWHHYQRSHNGDWSGWTGIGGPGLAHFGVGRSGDGRLEVFAVNHEQTLHRYQTAVNGGWSDWIHAAGGGTDITVAPAADGRLEVFLAGHDQIWHRYQKTHQGDWTTWTPTGGLPGAQITASRNTDGRLDIATTNGTATHQNWQTSPNHGLAGWADLHGRGRDLNLATNHDGRLEIHLTGDDQIWTRHQQQPNGHWTTWNPTGGPPNP</sequence>
<proteinExistence type="predicted"/>
<feature type="domain" description="PLL-like beta propeller" evidence="1">
    <location>
        <begin position="210"/>
        <end position="530"/>
    </location>
</feature>
<name>A0ABS4PU19_9PSEU</name>
<dbReference type="Gene3D" id="2.120.10.70">
    <property type="entry name" value="Fucose-specific lectin"/>
    <property type="match status" value="2"/>
</dbReference>
<dbReference type="CDD" id="cd22954">
    <property type="entry name" value="PLL_lectin"/>
    <property type="match status" value="1"/>
</dbReference>
<evidence type="ECO:0000313" key="3">
    <source>
        <dbReference type="Proteomes" id="UP000741013"/>
    </source>
</evidence>
<dbReference type="InterPro" id="IPR058502">
    <property type="entry name" value="PLL-like_beta-prop"/>
</dbReference>
<keyword evidence="3" id="KW-1185">Reference proteome</keyword>
<evidence type="ECO:0000259" key="1">
    <source>
        <dbReference type="Pfam" id="PF26607"/>
    </source>
</evidence>
<gene>
    <name evidence="2" type="ORF">JOM49_004329</name>
</gene>
<comment type="caution">
    <text evidence="2">The sequence shown here is derived from an EMBL/GenBank/DDBJ whole genome shotgun (WGS) entry which is preliminary data.</text>
</comment>
<reference evidence="2 3" key="1">
    <citation type="submission" date="2021-03" db="EMBL/GenBank/DDBJ databases">
        <title>Sequencing the genomes of 1000 actinobacteria strains.</title>
        <authorList>
            <person name="Klenk H.-P."/>
        </authorList>
    </citation>
    <scope>NUCLEOTIDE SEQUENCE [LARGE SCALE GENOMIC DNA]</scope>
    <source>
        <strain evidence="2 3">DSM 45510</strain>
    </source>
</reference>
<dbReference type="Proteomes" id="UP000741013">
    <property type="component" value="Unassembled WGS sequence"/>
</dbReference>
<protein>
    <recommendedName>
        <fullName evidence="1">PLL-like beta propeller domain-containing protein</fullName>
    </recommendedName>
</protein>
<organism evidence="2 3">
    <name type="scientific">Amycolatopsis magusensis</name>
    <dbReference type="NCBI Taxonomy" id="882444"/>
    <lineage>
        <taxon>Bacteria</taxon>
        <taxon>Bacillati</taxon>
        <taxon>Actinomycetota</taxon>
        <taxon>Actinomycetes</taxon>
        <taxon>Pseudonocardiales</taxon>
        <taxon>Pseudonocardiaceae</taxon>
        <taxon>Amycolatopsis</taxon>
    </lineage>
</organism>
<dbReference type="RefSeq" id="WP_209666062.1">
    <property type="nucleotide sequence ID" value="NZ_JAGGMS010000001.1"/>
</dbReference>
<dbReference type="EMBL" id="JAGGMS010000001">
    <property type="protein sequence ID" value="MBP2182803.1"/>
    <property type="molecule type" value="Genomic_DNA"/>
</dbReference>